<accession>A0AAD5UUC5</accession>
<gene>
    <name evidence="1" type="ORF">NLI96_g10122</name>
</gene>
<keyword evidence="2" id="KW-1185">Reference proteome</keyword>
<dbReference type="AlphaFoldDB" id="A0AAD5UUC5"/>
<proteinExistence type="predicted"/>
<evidence type="ECO:0000313" key="1">
    <source>
        <dbReference type="EMBL" id="KAJ3477935.1"/>
    </source>
</evidence>
<protein>
    <submittedName>
        <fullName evidence="1">Uncharacterized protein</fullName>
    </submittedName>
</protein>
<sequence length="236" mass="26308">MYDQVASDTLDAVSTRYVDTTETETVVVTADGTVETSVEETTITSITMSTKALSLKLASEQTTIKIKVHNDSQFTLRPFNNCQRTSWYALGRAHSNEQKWPRKLVAGQIGRGGTFFSIESKLTAISVYQTPDPDWVVVFFVQIEPCPGHCPATDVKVLFLPRRDLVLGDYLVEVIRDSAAGKYAAHAYTPKSKCGKQPPVILVCKGRIEDEVSPVAIFEFWDMKVPHLPIHHKECC</sequence>
<reference evidence="1" key="1">
    <citation type="submission" date="2022-07" db="EMBL/GenBank/DDBJ databases">
        <title>Genome Sequence of Physisporinus lineatus.</title>
        <authorList>
            <person name="Buettner E."/>
        </authorList>
    </citation>
    <scope>NUCLEOTIDE SEQUENCE</scope>
    <source>
        <strain evidence="1">VT162</strain>
    </source>
</reference>
<dbReference type="EMBL" id="JANAWD010000552">
    <property type="protein sequence ID" value="KAJ3477935.1"/>
    <property type="molecule type" value="Genomic_DNA"/>
</dbReference>
<evidence type="ECO:0000313" key="2">
    <source>
        <dbReference type="Proteomes" id="UP001212997"/>
    </source>
</evidence>
<dbReference type="Proteomes" id="UP001212997">
    <property type="component" value="Unassembled WGS sequence"/>
</dbReference>
<name>A0AAD5UUC5_9APHY</name>
<organism evidence="1 2">
    <name type="scientific">Meripilus lineatus</name>
    <dbReference type="NCBI Taxonomy" id="2056292"/>
    <lineage>
        <taxon>Eukaryota</taxon>
        <taxon>Fungi</taxon>
        <taxon>Dikarya</taxon>
        <taxon>Basidiomycota</taxon>
        <taxon>Agaricomycotina</taxon>
        <taxon>Agaricomycetes</taxon>
        <taxon>Polyporales</taxon>
        <taxon>Meripilaceae</taxon>
        <taxon>Meripilus</taxon>
    </lineage>
</organism>
<comment type="caution">
    <text evidence="1">The sequence shown here is derived from an EMBL/GenBank/DDBJ whole genome shotgun (WGS) entry which is preliminary data.</text>
</comment>